<keyword evidence="2" id="KW-0067">ATP-binding</keyword>
<keyword evidence="5" id="KW-1185">Reference proteome</keyword>
<dbReference type="InterPro" id="IPR050445">
    <property type="entry name" value="Bact_polysacc_biosynth/exp"/>
</dbReference>
<proteinExistence type="predicted"/>
<accession>A0ABS5GAU3</accession>
<dbReference type="Gene3D" id="3.40.50.300">
    <property type="entry name" value="P-loop containing nucleotide triphosphate hydrolases"/>
    <property type="match status" value="1"/>
</dbReference>
<keyword evidence="1" id="KW-0547">Nucleotide-binding</keyword>
<dbReference type="Pfam" id="PF01656">
    <property type="entry name" value="CbiA"/>
    <property type="match status" value="1"/>
</dbReference>
<gene>
    <name evidence="4" type="ORF">JQ619_21900</name>
</gene>
<reference evidence="5" key="1">
    <citation type="journal article" date="2021" name="ISME J.">
        <title>Evolutionary origin and ecological implication of a unique nif island in free-living Bradyrhizobium lineages.</title>
        <authorList>
            <person name="Tao J."/>
        </authorList>
    </citation>
    <scope>NUCLEOTIDE SEQUENCE [LARGE SCALE GENOMIC DNA]</scope>
    <source>
        <strain evidence="5">SZCCT0094</strain>
    </source>
</reference>
<dbReference type="SUPFAM" id="SSF52540">
    <property type="entry name" value="P-loop containing nucleoside triphosphate hydrolases"/>
    <property type="match status" value="1"/>
</dbReference>
<dbReference type="GO" id="GO:0016301">
    <property type="term" value="F:kinase activity"/>
    <property type="evidence" value="ECO:0007669"/>
    <property type="project" value="UniProtKB-KW"/>
</dbReference>
<feature type="domain" description="CobQ/CobB/MinD/ParA nucleotide binding" evidence="3">
    <location>
        <begin position="85"/>
        <end position="260"/>
    </location>
</feature>
<dbReference type="PANTHER" id="PTHR32309">
    <property type="entry name" value="TYROSINE-PROTEIN KINASE"/>
    <property type="match status" value="1"/>
</dbReference>
<dbReference type="Proteomes" id="UP001314635">
    <property type="component" value="Unassembled WGS sequence"/>
</dbReference>
<keyword evidence="4" id="KW-0808">Transferase</keyword>
<dbReference type="CDD" id="cd05387">
    <property type="entry name" value="BY-kinase"/>
    <property type="match status" value="1"/>
</dbReference>
<name>A0ABS5GAU3_9BRAD</name>
<protein>
    <submittedName>
        <fullName evidence="4">CpsD/CapB family tyrosine-protein kinase</fullName>
    </submittedName>
</protein>
<evidence type="ECO:0000256" key="2">
    <source>
        <dbReference type="ARBA" id="ARBA00022840"/>
    </source>
</evidence>
<evidence type="ECO:0000313" key="5">
    <source>
        <dbReference type="Proteomes" id="UP001314635"/>
    </source>
</evidence>
<keyword evidence="4" id="KW-0418">Kinase</keyword>
<comment type="caution">
    <text evidence="4">The sequence shown here is derived from an EMBL/GenBank/DDBJ whole genome shotgun (WGS) entry which is preliminary data.</text>
</comment>
<dbReference type="PANTHER" id="PTHR32309:SF13">
    <property type="entry name" value="FERRIC ENTEROBACTIN TRANSPORT PROTEIN FEPE"/>
    <property type="match status" value="1"/>
</dbReference>
<dbReference type="InterPro" id="IPR005702">
    <property type="entry name" value="Wzc-like_C"/>
</dbReference>
<evidence type="ECO:0000313" key="4">
    <source>
        <dbReference type="EMBL" id="MBR1138426.1"/>
    </source>
</evidence>
<evidence type="ECO:0000256" key="1">
    <source>
        <dbReference type="ARBA" id="ARBA00022741"/>
    </source>
</evidence>
<dbReference type="InterPro" id="IPR002586">
    <property type="entry name" value="CobQ/CobB/MinD/ParA_Nub-bd_dom"/>
</dbReference>
<dbReference type="InterPro" id="IPR027417">
    <property type="entry name" value="P-loop_NTPase"/>
</dbReference>
<organism evidence="4 5">
    <name type="scientific">Bradyrhizobium denitrificans</name>
    <dbReference type="NCBI Taxonomy" id="2734912"/>
    <lineage>
        <taxon>Bacteria</taxon>
        <taxon>Pseudomonadati</taxon>
        <taxon>Pseudomonadota</taxon>
        <taxon>Alphaproteobacteria</taxon>
        <taxon>Hyphomicrobiales</taxon>
        <taxon>Nitrobacteraceae</taxon>
        <taxon>Bradyrhizobium</taxon>
    </lineage>
</organism>
<evidence type="ECO:0000259" key="3">
    <source>
        <dbReference type="Pfam" id="PF01656"/>
    </source>
</evidence>
<dbReference type="EMBL" id="JAFCLK010000021">
    <property type="protein sequence ID" value="MBR1138426.1"/>
    <property type="molecule type" value="Genomic_DNA"/>
</dbReference>
<sequence>MDPIRQALERARSARLSSKDASLDPFTPEASAGAEIVYREVKLSAAHLEAKRIVAHDPMLESGRYYDMLRTQVLQAMDDQGWQILAITSPTAGCGKTVTACNLAMSIARLPERSVLLIDMDMMKPKVADYLGIEAKNGILSVLQVRAGLSSTMVRTSIQDNELLVLPGEVCRSGSAEWMASQAMTSLIETLKRDFRSYVIILDLPPVLIGDDVLAILPWLESILLVTAVGTSTLPDIKECYKHLKSAPIVRVLVNKVSERTESYYGYGYHYGSS</sequence>